<dbReference type="PROSITE" id="PS50931">
    <property type="entry name" value="HTH_LYSR"/>
    <property type="match status" value="1"/>
</dbReference>
<dbReference type="InterPro" id="IPR000847">
    <property type="entry name" value="LysR_HTH_N"/>
</dbReference>
<evidence type="ECO:0000256" key="1">
    <source>
        <dbReference type="ARBA" id="ARBA00009437"/>
    </source>
</evidence>
<dbReference type="Proteomes" id="UP000183410">
    <property type="component" value="Unassembled WGS sequence"/>
</dbReference>
<evidence type="ECO:0000256" key="2">
    <source>
        <dbReference type="ARBA" id="ARBA00023015"/>
    </source>
</evidence>
<dbReference type="Pfam" id="PF00126">
    <property type="entry name" value="HTH_1"/>
    <property type="match status" value="1"/>
</dbReference>
<evidence type="ECO:0000256" key="4">
    <source>
        <dbReference type="ARBA" id="ARBA00023163"/>
    </source>
</evidence>
<dbReference type="Pfam" id="PF03466">
    <property type="entry name" value="LysR_substrate"/>
    <property type="match status" value="1"/>
</dbReference>
<dbReference type="FunFam" id="1.10.10.10:FF:000001">
    <property type="entry name" value="LysR family transcriptional regulator"/>
    <property type="match status" value="1"/>
</dbReference>
<dbReference type="InterPro" id="IPR036388">
    <property type="entry name" value="WH-like_DNA-bd_sf"/>
</dbReference>
<accession>A0A1I1ZTE4</accession>
<dbReference type="EMBL" id="FONN01000002">
    <property type="protein sequence ID" value="SFE33893.1"/>
    <property type="molecule type" value="Genomic_DNA"/>
</dbReference>
<comment type="similarity">
    <text evidence="1">Belongs to the LysR transcriptional regulatory family.</text>
</comment>
<dbReference type="RefSeq" id="WP_046229840.1">
    <property type="nucleotide sequence ID" value="NZ_FONN01000002.1"/>
</dbReference>
<sequence length="287" mass="32168">MEMLQLRYFQKVARMEHMTKAAQELQIAQPALSKTIARLEEDLGVPLFDRIGKQIRLNSLGRTFLEKVDAALELLEEGRREVSDLGGLEYGSIRLAMTTLDRLSDPLGAFLTLYPDVNIQITQASTEEMARMLEAGSIDIGFTAIPIEQAGLTSATVLKEDVYLAVPRDHRFANRSSIRLSEVGDDPFIGYKEGYAMQKVNNNFFRQAGISPKFVCQVDEPAAIVSLVRAGLGVAMFGCKSGEEAGLKLLRVESPACQRSYRVYWSENRYFSLAARKFLAFIEDYFK</sequence>
<dbReference type="GO" id="GO:0005829">
    <property type="term" value="C:cytosol"/>
    <property type="evidence" value="ECO:0007669"/>
    <property type="project" value="TreeGrafter"/>
</dbReference>
<dbReference type="Gene3D" id="3.40.190.290">
    <property type="match status" value="1"/>
</dbReference>
<keyword evidence="4" id="KW-0804">Transcription</keyword>
<dbReference type="SUPFAM" id="SSF53850">
    <property type="entry name" value="Periplasmic binding protein-like II"/>
    <property type="match status" value="1"/>
</dbReference>
<proteinExistence type="inferred from homology"/>
<evidence type="ECO:0000256" key="3">
    <source>
        <dbReference type="ARBA" id="ARBA00023125"/>
    </source>
</evidence>
<dbReference type="Gene3D" id="1.10.10.10">
    <property type="entry name" value="Winged helix-like DNA-binding domain superfamily/Winged helix DNA-binding domain"/>
    <property type="match status" value="1"/>
</dbReference>
<protein>
    <submittedName>
        <fullName evidence="6">DNA-binding transcriptional regulator, LysR family</fullName>
    </submittedName>
</protein>
<name>A0A1I1ZTE4_9BACL</name>
<feature type="domain" description="HTH lysR-type" evidence="5">
    <location>
        <begin position="1"/>
        <end position="58"/>
    </location>
</feature>
<dbReference type="PANTHER" id="PTHR30419:SF28">
    <property type="entry name" value="HTH-TYPE TRANSCRIPTIONAL REGULATOR BSDA"/>
    <property type="match status" value="1"/>
</dbReference>
<dbReference type="InterPro" id="IPR036390">
    <property type="entry name" value="WH_DNA-bd_sf"/>
</dbReference>
<evidence type="ECO:0000313" key="6">
    <source>
        <dbReference type="EMBL" id="SFE33893.1"/>
    </source>
</evidence>
<dbReference type="InterPro" id="IPR050950">
    <property type="entry name" value="HTH-type_LysR_regulators"/>
</dbReference>
<dbReference type="CDD" id="cd05466">
    <property type="entry name" value="PBP2_LTTR_substrate"/>
    <property type="match status" value="1"/>
</dbReference>
<dbReference type="GO" id="GO:0003677">
    <property type="term" value="F:DNA binding"/>
    <property type="evidence" value="ECO:0007669"/>
    <property type="project" value="UniProtKB-KW"/>
</dbReference>
<keyword evidence="2" id="KW-0805">Transcription regulation</keyword>
<evidence type="ECO:0000313" key="7">
    <source>
        <dbReference type="Proteomes" id="UP000183410"/>
    </source>
</evidence>
<keyword evidence="3 6" id="KW-0238">DNA-binding</keyword>
<keyword evidence="7" id="KW-1185">Reference proteome</keyword>
<evidence type="ECO:0000259" key="5">
    <source>
        <dbReference type="PROSITE" id="PS50931"/>
    </source>
</evidence>
<organism evidence="6 7">
    <name type="scientific">Paenibacillus algorifonticola</name>
    <dbReference type="NCBI Taxonomy" id="684063"/>
    <lineage>
        <taxon>Bacteria</taxon>
        <taxon>Bacillati</taxon>
        <taxon>Bacillota</taxon>
        <taxon>Bacilli</taxon>
        <taxon>Bacillales</taxon>
        <taxon>Paenibacillaceae</taxon>
        <taxon>Paenibacillus</taxon>
    </lineage>
</organism>
<reference evidence="7" key="1">
    <citation type="submission" date="2016-10" db="EMBL/GenBank/DDBJ databases">
        <authorList>
            <person name="Varghese N."/>
            <person name="Submissions S."/>
        </authorList>
    </citation>
    <scope>NUCLEOTIDE SEQUENCE [LARGE SCALE GENOMIC DNA]</scope>
    <source>
        <strain evidence="7">CGMCC 1.10223</strain>
    </source>
</reference>
<gene>
    <name evidence="6" type="ORF">SAMN04487969_10223</name>
</gene>
<dbReference type="AlphaFoldDB" id="A0A1I1ZTE4"/>
<dbReference type="GO" id="GO:0003700">
    <property type="term" value="F:DNA-binding transcription factor activity"/>
    <property type="evidence" value="ECO:0007669"/>
    <property type="project" value="InterPro"/>
</dbReference>
<dbReference type="PANTHER" id="PTHR30419">
    <property type="entry name" value="HTH-TYPE TRANSCRIPTIONAL REGULATOR YBHD"/>
    <property type="match status" value="1"/>
</dbReference>
<dbReference type="SUPFAM" id="SSF46785">
    <property type="entry name" value="Winged helix' DNA-binding domain"/>
    <property type="match status" value="1"/>
</dbReference>
<dbReference type="InterPro" id="IPR005119">
    <property type="entry name" value="LysR_subst-bd"/>
</dbReference>
<dbReference type="PRINTS" id="PR00039">
    <property type="entry name" value="HTHLYSR"/>
</dbReference>
<dbReference type="OrthoDB" id="9803735at2"/>